<evidence type="ECO:0008006" key="3">
    <source>
        <dbReference type="Google" id="ProtNLM"/>
    </source>
</evidence>
<dbReference type="GO" id="GO:0000253">
    <property type="term" value="F:3-beta-hydroxysteroid 3-dehydrogenase (NADP+) activity"/>
    <property type="evidence" value="ECO:0007669"/>
    <property type="project" value="TreeGrafter"/>
</dbReference>
<dbReference type="InterPro" id="IPR036291">
    <property type="entry name" value="NAD(P)-bd_dom_sf"/>
</dbReference>
<protein>
    <recommendedName>
        <fullName evidence="3">Short-chain dehydrogenase</fullName>
    </recommendedName>
</protein>
<reference evidence="1 2" key="1">
    <citation type="journal article" date="2024" name="Front Chem Biol">
        <title>Unveiling the potential of Daldinia eschscholtzii MFLUCC 19-0629 through bioactivity and bioinformatics studies for enhanced sustainable agriculture production.</title>
        <authorList>
            <person name="Brooks S."/>
            <person name="Weaver J.A."/>
            <person name="Klomchit A."/>
            <person name="Alharthi S.A."/>
            <person name="Onlamun T."/>
            <person name="Nurani R."/>
            <person name="Vong T.K."/>
            <person name="Alberti F."/>
            <person name="Greco C."/>
        </authorList>
    </citation>
    <scope>NUCLEOTIDE SEQUENCE [LARGE SCALE GENOMIC DNA]</scope>
    <source>
        <strain evidence="1">MFLUCC 19-0629</strain>
    </source>
</reference>
<dbReference type="GO" id="GO:0005741">
    <property type="term" value="C:mitochondrial outer membrane"/>
    <property type="evidence" value="ECO:0007669"/>
    <property type="project" value="TreeGrafter"/>
</dbReference>
<dbReference type="Gene3D" id="3.40.50.720">
    <property type="entry name" value="NAD(P)-binding Rossmann-like Domain"/>
    <property type="match status" value="1"/>
</dbReference>
<dbReference type="Proteomes" id="UP001369815">
    <property type="component" value="Unassembled WGS sequence"/>
</dbReference>
<evidence type="ECO:0000313" key="1">
    <source>
        <dbReference type="EMBL" id="KAK6952873.1"/>
    </source>
</evidence>
<dbReference type="PANTHER" id="PTHR43647">
    <property type="entry name" value="DEHYDROGENASE"/>
    <property type="match status" value="1"/>
</dbReference>
<organism evidence="1 2">
    <name type="scientific">Daldinia eschscholtzii</name>
    <dbReference type="NCBI Taxonomy" id="292717"/>
    <lineage>
        <taxon>Eukaryota</taxon>
        <taxon>Fungi</taxon>
        <taxon>Dikarya</taxon>
        <taxon>Ascomycota</taxon>
        <taxon>Pezizomycotina</taxon>
        <taxon>Sordariomycetes</taxon>
        <taxon>Xylariomycetidae</taxon>
        <taxon>Xylariales</taxon>
        <taxon>Hypoxylaceae</taxon>
        <taxon>Daldinia</taxon>
    </lineage>
</organism>
<sequence length="333" mass="37098">MSGTVILTGANSSAGLHASEHLLKTYPQYTAVFTVRSAATNDVNTNSLRDIIARYPKAKASVHELDLADLTAVHAFATTIAEQITSGFLPPIKSIICNAFYWNLLVDPELTVDGYDKTLQVGHIAHVALILRLLEHFSSDGGRIELLSSVSHYQRKSTMTPYFPEIPDDIDLLIHPPADPDKQGRGAQRYANLKLVVTMWMYPLNEYLQKDPKLFKITAVAINPGNMGDSRAFRTNVPLSVKLMQALVFKPFMPLIRRFADPTFRTSRDAGIDIVELGVGKAEDGDRGFYTLLNKDDPDPAVLDKEKQRIIWEKSAEWAKINKDNTALKIAFD</sequence>
<dbReference type="AlphaFoldDB" id="A0AAX6MKA0"/>
<dbReference type="PANTHER" id="PTHR43647:SF4">
    <property type="entry name" value="KETOREDUCTASE (KR) DOMAIN-CONTAINING PROTEIN"/>
    <property type="match status" value="1"/>
</dbReference>
<keyword evidence="2" id="KW-1185">Reference proteome</keyword>
<dbReference type="EMBL" id="JBANMG010000005">
    <property type="protein sequence ID" value="KAK6952873.1"/>
    <property type="molecule type" value="Genomic_DNA"/>
</dbReference>
<accession>A0AAX6MKA0</accession>
<comment type="caution">
    <text evidence="1">The sequence shown here is derived from an EMBL/GenBank/DDBJ whole genome shotgun (WGS) entry which is preliminary data.</text>
</comment>
<name>A0AAX6MKA0_9PEZI</name>
<proteinExistence type="predicted"/>
<dbReference type="GO" id="GO:0005811">
    <property type="term" value="C:lipid droplet"/>
    <property type="evidence" value="ECO:0007669"/>
    <property type="project" value="TreeGrafter"/>
</dbReference>
<dbReference type="GO" id="GO:0005789">
    <property type="term" value="C:endoplasmic reticulum membrane"/>
    <property type="evidence" value="ECO:0007669"/>
    <property type="project" value="TreeGrafter"/>
</dbReference>
<dbReference type="SUPFAM" id="SSF51735">
    <property type="entry name" value="NAD(P)-binding Rossmann-fold domains"/>
    <property type="match status" value="1"/>
</dbReference>
<gene>
    <name evidence="1" type="ORF">Daesc_005170</name>
</gene>
<dbReference type="InterPro" id="IPR051593">
    <property type="entry name" value="Ergosterol_Biosynth_ERG27"/>
</dbReference>
<evidence type="ECO:0000313" key="2">
    <source>
        <dbReference type="Proteomes" id="UP001369815"/>
    </source>
</evidence>